<reference evidence="2" key="2">
    <citation type="submission" date="2015-06" db="UniProtKB">
        <authorList>
            <consortium name="EnsemblProtists"/>
        </authorList>
    </citation>
    <scope>IDENTIFICATION</scope>
    <source>
        <strain evidence="2">Emoy2</strain>
    </source>
</reference>
<protein>
    <recommendedName>
        <fullName evidence="1">Ubiquitin-like domain-containing protein</fullName>
    </recommendedName>
</protein>
<dbReference type="HOGENOM" id="CLU_832750_0_0_1"/>
<dbReference type="InterPro" id="IPR012674">
    <property type="entry name" value="Calycin"/>
</dbReference>
<reference evidence="3" key="1">
    <citation type="journal article" date="2010" name="Science">
        <title>Signatures of adaptation to obligate biotrophy in the Hyaloperonospora arabidopsidis genome.</title>
        <authorList>
            <person name="Baxter L."/>
            <person name="Tripathy S."/>
            <person name="Ishaque N."/>
            <person name="Boot N."/>
            <person name="Cabral A."/>
            <person name="Kemen E."/>
            <person name="Thines M."/>
            <person name="Ah-Fong A."/>
            <person name="Anderson R."/>
            <person name="Badejoko W."/>
            <person name="Bittner-Eddy P."/>
            <person name="Boore J.L."/>
            <person name="Chibucos M.C."/>
            <person name="Coates M."/>
            <person name="Dehal P."/>
            <person name="Delehaunty K."/>
            <person name="Dong S."/>
            <person name="Downton P."/>
            <person name="Dumas B."/>
            <person name="Fabro G."/>
            <person name="Fronick C."/>
            <person name="Fuerstenberg S.I."/>
            <person name="Fulton L."/>
            <person name="Gaulin E."/>
            <person name="Govers F."/>
            <person name="Hughes L."/>
            <person name="Humphray S."/>
            <person name="Jiang R.H."/>
            <person name="Judelson H."/>
            <person name="Kamoun S."/>
            <person name="Kyung K."/>
            <person name="Meijer H."/>
            <person name="Minx P."/>
            <person name="Morris P."/>
            <person name="Nelson J."/>
            <person name="Phuntumart V."/>
            <person name="Qutob D."/>
            <person name="Rehmany A."/>
            <person name="Rougon-Cardoso A."/>
            <person name="Ryden P."/>
            <person name="Torto-Alalibo T."/>
            <person name="Studholme D."/>
            <person name="Wang Y."/>
            <person name="Win J."/>
            <person name="Wood J."/>
            <person name="Clifton S.W."/>
            <person name="Rogers J."/>
            <person name="Van den Ackerveken G."/>
            <person name="Jones J.D."/>
            <person name="McDowell J.M."/>
            <person name="Beynon J."/>
            <person name="Tyler B.M."/>
        </authorList>
    </citation>
    <scope>NUCLEOTIDE SEQUENCE [LARGE SCALE GENOMIC DNA]</scope>
    <source>
        <strain evidence="3">Emoy2</strain>
    </source>
</reference>
<dbReference type="Gene3D" id="2.40.128.20">
    <property type="match status" value="1"/>
</dbReference>
<accession>M4BPQ0</accession>
<proteinExistence type="predicted"/>
<dbReference type="AlphaFoldDB" id="M4BPQ0"/>
<dbReference type="VEuPathDB" id="FungiDB:HpaG808389"/>
<dbReference type="Gene3D" id="3.10.20.90">
    <property type="entry name" value="Phosphatidylinositol 3-kinase Catalytic Subunit, Chain A, domain 1"/>
    <property type="match status" value="1"/>
</dbReference>
<keyword evidence="3" id="KW-1185">Reference proteome</keyword>
<dbReference type="SMART" id="SM00213">
    <property type="entry name" value="UBQ"/>
    <property type="match status" value="1"/>
</dbReference>
<evidence type="ECO:0000259" key="1">
    <source>
        <dbReference type="PROSITE" id="PS50053"/>
    </source>
</evidence>
<dbReference type="InParanoid" id="M4BPQ0"/>
<feature type="domain" description="Ubiquitin-like" evidence="1">
    <location>
        <begin position="20"/>
        <end position="87"/>
    </location>
</feature>
<sequence length="334" mass="36725">MTSMVPSAATAAASSAAEKIKVTIRNEISAFALETFPGESVAGVKAAYLENGDNVGHPNFISLLHKGKELPDEKTLAELGITDGDVLVHLEVAQQPFHPLNYKVLAESIKNRRKHEEVNMQMLKEGSDGTVHRLGMEKSIISRSLNSSLPSHFAKQNVGAGRAFFNQLSVRVNGCSFHVLPSMEGRWNGELATIPPQDEGSQVCSNELVFRDDEGVWSQRQSRTTMSGLTSTQHMWIKPVSDGILKIETDDPTLRGSDITMQELGTNVIIITATSKRSGRPMMVETITGIDSSRRLRTIQRFDESGAFRSVYVMNEVRVVDAVSGAMEKYDNIF</sequence>
<dbReference type="EnsemblProtists" id="HpaT808389">
    <property type="protein sequence ID" value="HpaP808389"/>
    <property type="gene ID" value="HpaG808389"/>
</dbReference>
<organism evidence="2 3">
    <name type="scientific">Hyaloperonospora arabidopsidis (strain Emoy2)</name>
    <name type="common">Downy mildew agent</name>
    <name type="synonym">Peronospora arabidopsidis</name>
    <dbReference type="NCBI Taxonomy" id="559515"/>
    <lineage>
        <taxon>Eukaryota</taxon>
        <taxon>Sar</taxon>
        <taxon>Stramenopiles</taxon>
        <taxon>Oomycota</taxon>
        <taxon>Peronosporomycetes</taxon>
        <taxon>Peronosporales</taxon>
        <taxon>Peronosporaceae</taxon>
        <taxon>Hyaloperonospora</taxon>
    </lineage>
</organism>
<dbReference type="EMBL" id="JH598525">
    <property type="status" value="NOT_ANNOTATED_CDS"/>
    <property type="molecule type" value="Genomic_DNA"/>
</dbReference>
<dbReference type="eggNOG" id="ENOG502QRZA">
    <property type="taxonomic scope" value="Eukaryota"/>
</dbReference>
<dbReference type="InterPro" id="IPR000626">
    <property type="entry name" value="Ubiquitin-like_dom"/>
</dbReference>
<name>M4BPQ0_HYAAE</name>
<dbReference type="CDD" id="cd17039">
    <property type="entry name" value="Ubl_ubiquitin_like"/>
    <property type="match status" value="1"/>
</dbReference>
<dbReference type="OMA" id="GLTSTQH"/>
<dbReference type="InterPro" id="IPR029071">
    <property type="entry name" value="Ubiquitin-like_domsf"/>
</dbReference>
<dbReference type="Proteomes" id="UP000011713">
    <property type="component" value="Unassembled WGS sequence"/>
</dbReference>
<evidence type="ECO:0000313" key="2">
    <source>
        <dbReference type="EnsemblProtists" id="HpaP808389"/>
    </source>
</evidence>
<evidence type="ECO:0000313" key="3">
    <source>
        <dbReference type="Proteomes" id="UP000011713"/>
    </source>
</evidence>
<dbReference type="PROSITE" id="PS50053">
    <property type="entry name" value="UBIQUITIN_2"/>
    <property type="match status" value="1"/>
</dbReference>
<dbReference type="Pfam" id="PF00240">
    <property type="entry name" value="ubiquitin"/>
    <property type="match status" value="1"/>
</dbReference>
<dbReference type="SUPFAM" id="SSF54236">
    <property type="entry name" value="Ubiquitin-like"/>
    <property type="match status" value="1"/>
</dbReference>